<keyword evidence="11" id="KW-0628">Postsynaptic cell membrane</keyword>
<keyword evidence="5 18" id="KW-1133">Transmembrane helix</keyword>
<keyword evidence="4" id="KW-0732">Signal</keyword>
<evidence type="ECO:0000256" key="3">
    <source>
        <dbReference type="ARBA" id="ARBA00022692"/>
    </source>
</evidence>
<dbReference type="PRINTS" id="PR00177">
    <property type="entry name" value="NMDARECEPTOR"/>
</dbReference>
<evidence type="ECO:0000256" key="9">
    <source>
        <dbReference type="ARBA" id="ARBA00023170"/>
    </source>
</evidence>
<feature type="transmembrane region" description="Helical" evidence="18">
    <location>
        <begin position="21"/>
        <end position="40"/>
    </location>
</feature>
<keyword evidence="8 18" id="KW-0472">Membrane</keyword>
<feature type="transmembrane region" description="Helical" evidence="18">
    <location>
        <begin position="147"/>
        <end position="165"/>
    </location>
</feature>
<dbReference type="SUPFAM" id="SSF53850">
    <property type="entry name" value="Periplasmic binding protein-like II"/>
    <property type="match status" value="1"/>
</dbReference>
<feature type="transmembrane region" description="Helical" evidence="18">
    <location>
        <begin position="180"/>
        <end position="202"/>
    </location>
</feature>
<dbReference type="Pfam" id="PF00060">
    <property type="entry name" value="Lig_chan"/>
    <property type="match status" value="1"/>
</dbReference>
<dbReference type="GO" id="GO:0045211">
    <property type="term" value="C:postsynaptic membrane"/>
    <property type="evidence" value="ECO:0007669"/>
    <property type="project" value="UniProtKB-SubCell"/>
</dbReference>
<evidence type="ECO:0000256" key="10">
    <source>
        <dbReference type="ARBA" id="ARBA00023180"/>
    </source>
</evidence>
<keyword evidence="17" id="KW-1015">Disulfide bond</keyword>
<evidence type="ECO:0000256" key="16">
    <source>
        <dbReference type="PIRSR" id="PIRSR601508-2"/>
    </source>
</evidence>
<keyword evidence="3 18" id="KW-0812">Transmembrane</keyword>
<evidence type="ECO:0000256" key="17">
    <source>
        <dbReference type="PIRSR" id="PIRSR601508-3"/>
    </source>
</evidence>
<evidence type="ECO:0000256" key="11">
    <source>
        <dbReference type="ARBA" id="ARBA00023257"/>
    </source>
</evidence>
<dbReference type="EMBL" id="CAJOBF010006148">
    <property type="protein sequence ID" value="CAF4197829.1"/>
    <property type="molecule type" value="Genomic_DNA"/>
</dbReference>
<keyword evidence="1" id="KW-0813">Transport</keyword>
<feature type="site" description="Crucial to convey clamshell closure to channel opening" evidence="16">
    <location>
        <position position="209"/>
    </location>
</feature>
<keyword evidence="9" id="KW-0675">Receptor</keyword>
<feature type="binding site" evidence="15">
    <location>
        <position position="231"/>
    </location>
    <ligand>
        <name>L-glutamate</name>
        <dbReference type="ChEBI" id="CHEBI:29985"/>
    </ligand>
</feature>
<dbReference type="FunFam" id="1.10.287.70:FF:000010">
    <property type="entry name" value="Putative glutamate receptor ionotropic kainate 1"/>
    <property type="match status" value="1"/>
</dbReference>
<evidence type="ECO:0000259" key="19">
    <source>
        <dbReference type="SMART" id="SM00079"/>
    </source>
</evidence>
<evidence type="ECO:0000256" key="7">
    <source>
        <dbReference type="ARBA" id="ARBA00023065"/>
    </source>
</evidence>
<evidence type="ECO:0000256" key="12">
    <source>
        <dbReference type="ARBA" id="ARBA00023286"/>
    </source>
</evidence>
<evidence type="ECO:0000256" key="5">
    <source>
        <dbReference type="ARBA" id="ARBA00022989"/>
    </source>
</evidence>
<feature type="binding site" evidence="15">
    <location>
        <position position="279"/>
    </location>
    <ligand>
        <name>L-glutamate</name>
        <dbReference type="ChEBI" id="CHEBI:29985"/>
    </ligand>
</feature>
<keyword evidence="6" id="KW-0770">Synapse</keyword>
<reference evidence="20" key="1">
    <citation type="submission" date="2021-02" db="EMBL/GenBank/DDBJ databases">
        <authorList>
            <person name="Nowell W R."/>
        </authorList>
    </citation>
    <scope>NUCLEOTIDE SEQUENCE</scope>
</reference>
<keyword evidence="13" id="KW-0407">Ion channel</keyword>
<organism evidence="20 21">
    <name type="scientific">Rotaria magnacalcarata</name>
    <dbReference type="NCBI Taxonomy" id="392030"/>
    <lineage>
        <taxon>Eukaryota</taxon>
        <taxon>Metazoa</taxon>
        <taxon>Spiralia</taxon>
        <taxon>Gnathifera</taxon>
        <taxon>Rotifera</taxon>
        <taxon>Eurotatoria</taxon>
        <taxon>Bdelloidea</taxon>
        <taxon>Philodinida</taxon>
        <taxon>Philodinidae</taxon>
        <taxon>Rotaria</taxon>
    </lineage>
</organism>
<evidence type="ECO:0000256" key="4">
    <source>
        <dbReference type="ARBA" id="ARBA00022729"/>
    </source>
</evidence>
<evidence type="ECO:0000313" key="21">
    <source>
        <dbReference type="Proteomes" id="UP000663842"/>
    </source>
</evidence>
<feature type="domain" description="Ionotropic glutamate receptor C-terminal" evidence="19">
    <location>
        <begin position="170"/>
        <end position="342"/>
    </location>
</feature>
<comment type="subcellular location">
    <subcellularLocation>
        <location evidence="14">Postsynaptic cell membrane</location>
        <topology evidence="14">Multi-pass membrane protein</topology>
    </subcellularLocation>
</comment>
<proteinExistence type="predicted"/>
<dbReference type="AlphaFoldDB" id="A0A820BVY4"/>
<dbReference type="FunFam" id="3.40.190.10:FF:000060">
    <property type="entry name" value="Glutamate receptor ionotropic, kainate 1"/>
    <property type="match status" value="1"/>
</dbReference>
<keyword evidence="10" id="KW-0325">Glycoprotein</keyword>
<evidence type="ECO:0000256" key="6">
    <source>
        <dbReference type="ARBA" id="ARBA00023018"/>
    </source>
</evidence>
<dbReference type="Proteomes" id="UP000663842">
    <property type="component" value="Unassembled WGS sequence"/>
</dbReference>
<feature type="site" description="Interaction with the cone snail toxin Con-ikot-ikot" evidence="16">
    <location>
        <position position="236"/>
    </location>
</feature>
<feature type="transmembrane region" description="Helical" evidence="18">
    <location>
        <begin position="104"/>
        <end position="123"/>
    </location>
</feature>
<evidence type="ECO:0000256" key="15">
    <source>
        <dbReference type="PIRSR" id="PIRSR601508-1"/>
    </source>
</evidence>
<sequence length="400" mass="45546">MAKSPNEMGNCPFAPPSATPLITYNGIIITLQFIFIGEFIRSNENDFVHKCNRNLFIAIELYQQCEAIDFTKPFLTLGINILFKKAKHVKPKLFGFFSPLSFDVWLYMIAAYFVVSFSLYLVARLSPYEWRSPYACRRRTDELENQFTLFNSFWFLICNIMHQGSDLNPIATSTRMISCLWGFCTLILVSSYTANLAAFLTVQRMQTPIENAEDLASQTKITYGVQRGGSTENFFRESKIATYERMWHYISANHASVTVTSSTEGIKKVLEGNYAFLIESTTSEYNIMRNCELTSIGGLLDSKGYGFGVPENSPYRDILSDTILKLQDEGVIQKYYNKWWKEEANLKCDEEDKRKELASALGFANIGGVFVILAVGLVLSMIVAAIEFYIKIRHRNNGQV</sequence>
<feature type="disulfide bond" evidence="17">
    <location>
        <begin position="291"/>
        <end position="348"/>
    </location>
</feature>
<gene>
    <name evidence="20" type="ORF">UXM345_LOCUS27828</name>
</gene>
<keyword evidence="2" id="KW-1003">Cell membrane</keyword>
<accession>A0A820BVY4</accession>
<feature type="binding site" evidence="15">
    <location>
        <position position="230"/>
    </location>
    <ligand>
        <name>L-glutamate</name>
        <dbReference type="ChEBI" id="CHEBI:29985"/>
    </ligand>
</feature>
<dbReference type="InterPro" id="IPR015683">
    <property type="entry name" value="Ionotropic_Glu_rcpt"/>
</dbReference>
<evidence type="ECO:0000313" key="20">
    <source>
        <dbReference type="EMBL" id="CAF4197829.1"/>
    </source>
</evidence>
<dbReference type="GO" id="GO:0015276">
    <property type="term" value="F:ligand-gated monoatomic ion channel activity"/>
    <property type="evidence" value="ECO:0007669"/>
    <property type="project" value="InterPro"/>
</dbReference>
<dbReference type="GO" id="GO:0038023">
    <property type="term" value="F:signaling receptor activity"/>
    <property type="evidence" value="ECO:0007669"/>
    <property type="project" value="InterPro"/>
</dbReference>
<evidence type="ECO:0000256" key="18">
    <source>
        <dbReference type="SAM" id="Phobius"/>
    </source>
</evidence>
<protein>
    <recommendedName>
        <fullName evidence="19">Ionotropic glutamate receptor C-terminal domain-containing protein</fullName>
    </recommendedName>
</protein>
<dbReference type="InterPro" id="IPR001320">
    <property type="entry name" value="Iontro_rcpt_C"/>
</dbReference>
<keyword evidence="12" id="KW-1071">Ligand-gated ion channel</keyword>
<dbReference type="Gene3D" id="3.40.190.10">
    <property type="entry name" value="Periplasmic binding protein-like II"/>
    <property type="match status" value="3"/>
</dbReference>
<evidence type="ECO:0000256" key="13">
    <source>
        <dbReference type="ARBA" id="ARBA00023303"/>
    </source>
</evidence>
<dbReference type="PANTHER" id="PTHR18966">
    <property type="entry name" value="IONOTROPIC GLUTAMATE RECEPTOR"/>
    <property type="match status" value="1"/>
</dbReference>
<evidence type="ECO:0000256" key="2">
    <source>
        <dbReference type="ARBA" id="ARBA00022475"/>
    </source>
</evidence>
<evidence type="ECO:0000256" key="1">
    <source>
        <dbReference type="ARBA" id="ARBA00022448"/>
    </source>
</evidence>
<comment type="caution">
    <text evidence="20">The sequence shown here is derived from an EMBL/GenBank/DDBJ whole genome shotgun (WGS) entry which is preliminary data.</text>
</comment>
<dbReference type="InterPro" id="IPR001508">
    <property type="entry name" value="Iono_Glu_rcpt_met"/>
</dbReference>
<evidence type="ECO:0000256" key="8">
    <source>
        <dbReference type="ARBA" id="ARBA00023136"/>
    </source>
</evidence>
<dbReference type="SMART" id="SM00079">
    <property type="entry name" value="PBPe"/>
    <property type="match status" value="1"/>
</dbReference>
<feature type="site" description="Interaction with the cone snail toxin Con-ikot-ikot" evidence="16">
    <location>
        <position position="325"/>
    </location>
</feature>
<name>A0A820BVY4_9BILA</name>
<feature type="transmembrane region" description="Helical" evidence="18">
    <location>
        <begin position="363"/>
        <end position="390"/>
    </location>
</feature>
<evidence type="ECO:0000256" key="14">
    <source>
        <dbReference type="ARBA" id="ARBA00034104"/>
    </source>
</evidence>
<keyword evidence="7" id="KW-0406">Ion transport</keyword>